<proteinExistence type="predicted"/>
<dbReference type="Gene3D" id="2.130.10.10">
    <property type="entry name" value="YVTN repeat-like/Quinoprotein amine dehydrogenase"/>
    <property type="match status" value="1"/>
</dbReference>
<organism evidence="8 9">
    <name type="scientific">Protopolystoma xenopodis</name>
    <dbReference type="NCBI Taxonomy" id="117903"/>
    <lineage>
        <taxon>Eukaryota</taxon>
        <taxon>Metazoa</taxon>
        <taxon>Spiralia</taxon>
        <taxon>Lophotrochozoa</taxon>
        <taxon>Platyhelminthes</taxon>
        <taxon>Monogenea</taxon>
        <taxon>Polyopisthocotylea</taxon>
        <taxon>Polystomatidea</taxon>
        <taxon>Polystomatidae</taxon>
        <taxon>Protopolystoma</taxon>
    </lineage>
</organism>
<evidence type="ECO:0000313" key="9">
    <source>
        <dbReference type="Proteomes" id="UP000784294"/>
    </source>
</evidence>
<dbReference type="PANTHER" id="PTHR14885:SF3">
    <property type="entry name" value="CILIA- AND FLAGELLA-ASSOCIATED PROTEIN 44"/>
    <property type="match status" value="1"/>
</dbReference>
<keyword evidence="9" id="KW-1185">Reference proteome</keyword>
<reference evidence="8" key="1">
    <citation type="submission" date="2018-11" db="EMBL/GenBank/DDBJ databases">
        <authorList>
            <consortium name="Pathogen Informatics"/>
        </authorList>
    </citation>
    <scope>NUCLEOTIDE SEQUENCE</scope>
</reference>
<keyword evidence="3" id="KW-0853">WD repeat</keyword>
<dbReference type="PANTHER" id="PTHR14885">
    <property type="entry name" value="CILIA- AND FLAGELLA-ASSOCIATED PROTEIN 43-RELATED"/>
    <property type="match status" value="1"/>
</dbReference>
<evidence type="ECO:0000256" key="4">
    <source>
        <dbReference type="ARBA" id="ARBA00022737"/>
    </source>
</evidence>
<dbReference type="GO" id="GO:0003341">
    <property type="term" value="P:cilium movement"/>
    <property type="evidence" value="ECO:0007669"/>
    <property type="project" value="UniProtKB-ARBA"/>
</dbReference>
<keyword evidence="4" id="KW-0677">Repeat</keyword>
<dbReference type="Proteomes" id="UP000784294">
    <property type="component" value="Unassembled WGS sequence"/>
</dbReference>
<evidence type="ECO:0000256" key="7">
    <source>
        <dbReference type="ARBA" id="ARBA00023273"/>
    </source>
</evidence>
<keyword evidence="7" id="KW-0966">Cell projection</keyword>
<dbReference type="AlphaFoldDB" id="A0A448XE09"/>
<keyword evidence="5" id="KW-0175">Coiled coil</keyword>
<protein>
    <recommendedName>
        <fullName evidence="10">Anaphase-promoting complex subunit 4 WD40 domain-containing protein</fullName>
    </recommendedName>
</protein>
<evidence type="ECO:0000256" key="3">
    <source>
        <dbReference type="ARBA" id="ARBA00022574"/>
    </source>
</evidence>
<evidence type="ECO:0008006" key="10">
    <source>
        <dbReference type="Google" id="ProtNLM"/>
    </source>
</evidence>
<evidence type="ECO:0000256" key="1">
    <source>
        <dbReference type="ARBA" id="ARBA00004430"/>
    </source>
</evidence>
<comment type="subcellular location">
    <subcellularLocation>
        <location evidence="1">Cytoplasm</location>
        <location evidence="1">Cytoskeleton</location>
        <location evidence="1">Cilium axoneme</location>
    </subcellularLocation>
</comment>
<dbReference type="SUPFAM" id="SSF50978">
    <property type="entry name" value="WD40 repeat-like"/>
    <property type="match status" value="1"/>
</dbReference>
<name>A0A448XE09_9PLAT</name>
<dbReference type="InterPro" id="IPR036322">
    <property type="entry name" value="WD40_repeat_dom_sf"/>
</dbReference>
<evidence type="ECO:0000256" key="5">
    <source>
        <dbReference type="ARBA" id="ARBA00023054"/>
    </source>
</evidence>
<accession>A0A448XE09</accession>
<dbReference type="InterPro" id="IPR015943">
    <property type="entry name" value="WD40/YVTN_repeat-like_dom_sf"/>
</dbReference>
<keyword evidence="6" id="KW-0206">Cytoskeleton</keyword>
<dbReference type="OrthoDB" id="1935234at2759"/>
<keyword evidence="2" id="KW-0963">Cytoplasm</keyword>
<dbReference type="EMBL" id="CAAALY010247946">
    <property type="protein sequence ID" value="VEL34578.1"/>
    <property type="molecule type" value="Genomic_DNA"/>
</dbReference>
<evidence type="ECO:0000313" key="8">
    <source>
        <dbReference type="EMBL" id="VEL34578.1"/>
    </source>
</evidence>
<dbReference type="GO" id="GO:0005930">
    <property type="term" value="C:axoneme"/>
    <property type="evidence" value="ECO:0007669"/>
    <property type="project" value="UniProtKB-SubCell"/>
</dbReference>
<comment type="caution">
    <text evidence="8">The sequence shown here is derived from an EMBL/GenBank/DDBJ whole genome shotgun (WGS) entry which is preliminary data.</text>
</comment>
<evidence type="ECO:0000256" key="6">
    <source>
        <dbReference type="ARBA" id="ARBA00023212"/>
    </source>
</evidence>
<gene>
    <name evidence="8" type="ORF">PXEA_LOCUS28018</name>
</gene>
<sequence length="213" mass="24391">MKNFIPDGELLASVGSEPDYLMSIWNWRSEQIILRAKAFSQDIFRVAWSSELPGVLTSAGIGHIRFWRMADTFTGLKLQGNLGKFGKIELSDIEGFVILPDGKVLSGCEWGNMLVWEGDLIKVQIARKGHRPCHQREIMQIIMDEGELMTIGRDGWIRTWDFETIDTAECTEEGGIYEMEPMNECHIRSDVQLMHMVKSLDSDSTMWYAQVRQ</sequence>
<evidence type="ECO:0000256" key="2">
    <source>
        <dbReference type="ARBA" id="ARBA00022490"/>
    </source>
</evidence>